<accession>A0A2H9T9V8</accession>
<feature type="transmembrane region" description="Helical" evidence="8">
    <location>
        <begin position="38"/>
        <end position="56"/>
    </location>
</feature>
<evidence type="ECO:0008006" key="10">
    <source>
        <dbReference type="Google" id="ProtNLM"/>
    </source>
</evidence>
<comment type="caution">
    <text evidence="9">The sequence shown here is derived from an EMBL/GenBank/DDBJ whole genome shotgun (WGS) entry which is preliminary data.</text>
</comment>
<evidence type="ECO:0000256" key="1">
    <source>
        <dbReference type="ARBA" id="ARBA00004651"/>
    </source>
</evidence>
<evidence type="ECO:0000256" key="4">
    <source>
        <dbReference type="ARBA" id="ARBA00022475"/>
    </source>
</evidence>
<keyword evidence="7 8" id="KW-0472">Membrane</keyword>
<feature type="transmembrane region" description="Helical" evidence="8">
    <location>
        <begin position="277"/>
        <end position="301"/>
    </location>
</feature>
<organism evidence="9">
    <name type="scientific">invertebrate metagenome</name>
    <dbReference type="NCBI Taxonomy" id="1711999"/>
    <lineage>
        <taxon>unclassified sequences</taxon>
        <taxon>metagenomes</taxon>
        <taxon>organismal metagenomes</taxon>
    </lineage>
</organism>
<evidence type="ECO:0000256" key="3">
    <source>
        <dbReference type="ARBA" id="ARBA00022448"/>
    </source>
</evidence>
<gene>
    <name evidence="9" type="ORF">CI610_00980</name>
</gene>
<comment type="subcellular location">
    <subcellularLocation>
        <location evidence="1">Cell membrane</location>
        <topology evidence="1">Multi-pass membrane protein</topology>
    </subcellularLocation>
</comment>
<keyword evidence="4" id="KW-1003">Cell membrane</keyword>
<evidence type="ECO:0000256" key="8">
    <source>
        <dbReference type="SAM" id="Phobius"/>
    </source>
</evidence>
<dbReference type="PANTHER" id="PTHR21716:SF53">
    <property type="entry name" value="PERMEASE PERM-RELATED"/>
    <property type="match status" value="1"/>
</dbReference>
<dbReference type="InterPro" id="IPR002549">
    <property type="entry name" value="AI-2E-like"/>
</dbReference>
<comment type="similarity">
    <text evidence="2">Belongs to the autoinducer-2 exporter (AI-2E) (TC 2.A.86) family.</text>
</comment>
<keyword evidence="5 8" id="KW-0812">Transmembrane</keyword>
<protein>
    <recommendedName>
        <fullName evidence="10">AI-2 transport protein TqsA</fullName>
    </recommendedName>
</protein>
<evidence type="ECO:0000256" key="2">
    <source>
        <dbReference type="ARBA" id="ARBA00009773"/>
    </source>
</evidence>
<dbReference type="Pfam" id="PF01594">
    <property type="entry name" value="AI-2E_transport"/>
    <property type="match status" value="1"/>
</dbReference>
<keyword evidence="3" id="KW-0813">Transport</keyword>
<keyword evidence="6 8" id="KW-1133">Transmembrane helix</keyword>
<evidence type="ECO:0000313" key="9">
    <source>
        <dbReference type="EMBL" id="PJE80041.1"/>
    </source>
</evidence>
<feature type="transmembrane region" description="Helical" evidence="8">
    <location>
        <begin position="220"/>
        <end position="245"/>
    </location>
</feature>
<dbReference type="GO" id="GO:0005886">
    <property type="term" value="C:plasma membrane"/>
    <property type="evidence" value="ECO:0007669"/>
    <property type="project" value="UniProtKB-SubCell"/>
</dbReference>
<feature type="transmembrane region" description="Helical" evidence="8">
    <location>
        <begin position="12"/>
        <end position="32"/>
    </location>
</feature>
<dbReference type="AlphaFoldDB" id="A0A2H9T9V8"/>
<feature type="transmembrane region" description="Helical" evidence="8">
    <location>
        <begin position="307"/>
        <end position="332"/>
    </location>
</feature>
<dbReference type="PANTHER" id="PTHR21716">
    <property type="entry name" value="TRANSMEMBRANE PROTEIN"/>
    <property type="match status" value="1"/>
</dbReference>
<evidence type="ECO:0000256" key="5">
    <source>
        <dbReference type="ARBA" id="ARBA00022692"/>
    </source>
</evidence>
<feature type="transmembrane region" description="Helical" evidence="8">
    <location>
        <begin position="251"/>
        <end position="270"/>
    </location>
</feature>
<evidence type="ECO:0000256" key="7">
    <source>
        <dbReference type="ARBA" id="ARBA00023136"/>
    </source>
</evidence>
<proteinExistence type="inferred from homology"/>
<feature type="transmembrane region" description="Helical" evidence="8">
    <location>
        <begin position="159"/>
        <end position="177"/>
    </location>
</feature>
<name>A0A2H9T9V8_9ZZZZ</name>
<evidence type="ECO:0000256" key="6">
    <source>
        <dbReference type="ARBA" id="ARBA00022989"/>
    </source>
</evidence>
<dbReference type="EMBL" id="NSIT01000035">
    <property type="protein sequence ID" value="PJE80041.1"/>
    <property type="molecule type" value="Genomic_DNA"/>
</dbReference>
<sequence>MLEIIKGWMHRYFSDYEAVVLLFLLVLGFVVVVTMGHMLAPALAALVLAFLLQGLVNWLEHKRLPHALAVSLVFIAFITLFLLCLLVLVPLIWEQMTHLLNEVPRMVKSGQQLLNNLPDMYPGFVSDNQIMLLADQINRHLAGFGQWALSFSLSRLPGAMNWLIYLILVPIMVFFFLKDKKQLLAWVSGFLPARRRLLDQVAEEMNCQIANYIRGKAIEIVIVGTVTFIAFGIMGLNYAALLGVMVGLSVLVPYIGAAVVTVPVLMVGFFQWGLGDYFVALMVVYGVIQALDGNVLVPILFSEAVNLHPIAILLAVLVFGGFWGFWGVFFAIPLATLFKAVINAWPKVEDIVKEPSNPT</sequence>
<dbReference type="GO" id="GO:0055085">
    <property type="term" value="P:transmembrane transport"/>
    <property type="evidence" value="ECO:0007669"/>
    <property type="project" value="TreeGrafter"/>
</dbReference>
<feature type="transmembrane region" description="Helical" evidence="8">
    <location>
        <begin position="68"/>
        <end position="93"/>
    </location>
</feature>
<reference evidence="9" key="1">
    <citation type="journal article" date="2017" name="Appl. Environ. Microbiol.">
        <title>Molecular characterization of an Endozoicomonas-like organism causing infection in king scallop Pecten maximus L.</title>
        <authorList>
            <person name="Cano I."/>
            <person name="van Aerle R."/>
            <person name="Ross S."/>
            <person name="Verner-Jeffreys D.W."/>
            <person name="Paley R.K."/>
            <person name="Rimmer G."/>
            <person name="Ryder D."/>
            <person name="Hooper P."/>
            <person name="Stone D."/>
            <person name="Feist S.W."/>
        </authorList>
    </citation>
    <scope>NUCLEOTIDE SEQUENCE</scope>
</reference>